<evidence type="ECO:0000313" key="2">
    <source>
        <dbReference type="Proteomes" id="UP000009342"/>
    </source>
</evidence>
<evidence type="ECO:0000313" key="1">
    <source>
        <dbReference type="EMBL" id="CCJ82438.1"/>
    </source>
</evidence>
<keyword evidence="2" id="KW-1185">Reference proteome</keyword>
<comment type="caution">
    <text evidence="1">The sequence shown here is derived from an EMBL/GenBank/DDBJ whole genome shotgun (WGS) entry which is preliminary data.</text>
</comment>
<gene>
    <name evidence="1" type="ORF">BN134_3199</name>
</gene>
<proteinExistence type="predicted"/>
<dbReference type="Proteomes" id="UP000009342">
    <property type="component" value="Unassembled WGS sequence"/>
</dbReference>
<sequence>MMTVKEILENFANDNEGYLDRYLIYHSNEAEALEMQKTHLIIRGLAI</sequence>
<protein>
    <submittedName>
        <fullName evidence="1">Uncharacterized protein</fullName>
    </submittedName>
</protein>
<dbReference type="EMBL" id="CAKZ01000146">
    <property type="protein sequence ID" value="CCJ82438.1"/>
    <property type="molecule type" value="Genomic_DNA"/>
</dbReference>
<reference evidence="2" key="1">
    <citation type="journal article" date="2012" name="PLoS ONE">
        <title>Comparative analysis of genome sequences covering the seven cronobacter species.</title>
        <authorList>
            <person name="Joseph S."/>
            <person name="Desai P."/>
            <person name="Ji Y."/>
            <person name="Cummings C.A."/>
            <person name="Shih R."/>
            <person name="Degoricija L."/>
            <person name="Rico A."/>
            <person name="Brzoska P."/>
            <person name="Hamby S.E."/>
            <person name="Masood N."/>
            <person name="Hariri S."/>
            <person name="Sonbol H."/>
            <person name="Chuzhanova N."/>
            <person name="McClelland M."/>
            <person name="Furtado M.R."/>
            <person name="Forsythe S.J."/>
        </authorList>
    </citation>
    <scope>NUCLEOTIDE SEQUENCE [LARGE SCALE GENOMIC DNA]</scope>
    <source>
        <strain evidence="2">1210</strain>
    </source>
</reference>
<accession>A0ABM9QA28</accession>
<organism evidence="1 2">
    <name type="scientific">Cronobacter dublinensis 1210</name>
    <dbReference type="NCBI Taxonomy" id="1208656"/>
    <lineage>
        <taxon>Bacteria</taxon>
        <taxon>Pseudomonadati</taxon>
        <taxon>Pseudomonadota</taxon>
        <taxon>Gammaproteobacteria</taxon>
        <taxon>Enterobacterales</taxon>
        <taxon>Enterobacteriaceae</taxon>
        <taxon>Cronobacter</taxon>
    </lineage>
</organism>
<name>A0ABM9QA28_9ENTR</name>